<dbReference type="EMBL" id="KQ435850">
    <property type="protein sequence ID" value="KOX70879.1"/>
    <property type="molecule type" value="Genomic_DNA"/>
</dbReference>
<keyword evidence="2" id="KW-1185">Reference proteome</keyword>
<reference evidence="1 2" key="1">
    <citation type="submission" date="2015-07" db="EMBL/GenBank/DDBJ databases">
        <title>The genome of Melipona quadrifasciata.</title>
        <authorList>
            <person name="Pan H."/>
            <person name="Kapheim K."/>
        </authorList>
    </citation>
    <scope>NUCLEOTIDE SEQUENCE [LARGE SCALE GENOMIC DNA]</scope>
    <source>
        <strain evidence="1">0111107301</strain>
        <tissue evidence="1">Whole body</tissue>
    </source>
</reference>
<gene>
    <name evidence="1" type="ORF">WN51_03307</name>
</gene>
<organism evidence="1 2">
    <name type="scientific">Melipona quadrifasciata</name>
    <dbReference type="NCBI Taxonomy" id="166423"/>
    <lineage>
        <taxon>Eukaryota</taxon>
        <taxon>Metazoa</taxon>
        <taxon>Ecdysozoa</taxon>
        <taxon>Arthropoda</taxon>
        <taxon>Hexapoda</taxon>
        <taxon>Insecta</taxon>
        <taxon>Pterygota</taxon>
        <taxon>Neoptera</taxon>
        <taxon>Endopterygota</taxon>
        <taxon>Hymenoptera</taxon>
        <taxon>Apocrita</taxon>
        <taxon>Aculeata</taxon>
        <taxon>Apoidea</taxon>
        <taxon>Anthophila</taxon>
        <taxon>Apidae</taxon>
        <taxon>Melipona</taxon>
    </lineage>
</organism>
<evidence type="ECO:0000313" key="1">
    <source>
        <dbReference type="EMBL" id="KOX70879.1"/>
    </source>
</evidence>
<sequence length="54" mass="6256">MGMKDRGEYKKRVGAQLDTLAELQFFLLTSSKLVLFTRLERHKLITPAYSVIEL</sequence>
<evidence type="ECO:0000313" key="2">
    <source>
        <dbReference type="Proteomes" id="UP000053105"/>
    </source>
</evidence>
<accession>A0A0M8ZWB3</accession>
<dbReference type="Proteomes" id="UP000053105">
    <property type="component" value="Unassembled WGS sequence"/>
</dbReference>
<proteinExistence type="predicted"/>
<dbReference type="AlphaFoldDB" id="A0A0M8ZWB3"/>
<protein>
    <submittedName>
        <fullName evidence="1">Uncharacterized protein</fullName>
    </submittedName>
</protein>
<name>A0A0M8ZWB3_9HYME</name>